<accession>A0A0D0D533</accession>
<gene>
    <name evidence="1" type="ORF">PAXRUDRAFT_22622</name>
</gene>
<organism evidence="1 2">
    <name type="scientific">Paxillus rubicundulus Ve08.2h10</name>
    <dbReference type="NCBI Taxonomy" id="930991"/>
    <lineage>
        <taxon>Eukaryota</taxon>
        <taxon>Fungi</taxon>
        <taxon>Dikarya</taxon>
        <taxon>Basidiomycota</taxon>
        <taxon>Agaricomycotina</taxon>
        <taxon>Agaricomycetes</taxon>
        <taxon>Agaricomycetidae</taxon>
        <taxon>Boletales</taxon>
        <taxon>Paxilineae</taxon>
        <taxon>Paxillaceae</taxon>
        <taxon>Paxillus</taxon>
    </lineage>
</organism>
<protein>
    <submittedName>
        <fullName evidence="1">Uncharacterized protein</fullName>
    </submittedName>
</protein>
<reference evidence="1 2" key="1">
    <citation type="submission" date="2014-04" db="EMBL/GenBank/DDBJ databases">
        <authorList>
            <consortium name="DOE Joint Genome Institute"/>
            <person name="Kuo A."/>
            <person name="Kohler A."/>
            <person name="Jargeat P."/>
            <person name="Nagy L.G."/>
            <person name="Floudas D."/>
            <person name="Copeland A."/>
            <person name="Barry K.W."/>
            <person name="Cichocki N."/>
            <person name="Veneault-Fourrey C."/>
            <person name="LaButti K."/>
            <person name="Lindquist E.A."/>
            <person name="Lipzen A."/>
            <person name="Lundell T."/>
            <person name="Morin E."/>
            <person name="Murat C."/>
            <person name="Sun H."/>
            <person name="Tunlid A."/>
            <person name="Henrissat B."/>
            <person name="Grigoriev I.V."/>
            <person name="Hibbett D.S."/>
            <person name="Martin F."/>
            <person name="Nordberg H.P."/>
            <person name="Cantor M.N."/>
            <person name="Hua S.X."/>
        </authorList>
    </citation>
    <scope>NUCLEOTIDE SEQUENCE [LARGE SCALE GENOMIC DNA]</scope>
    <source>
        <strain evidence="1 2">Ve08.2h10</strain>
    </source>
</reference>
<keyword evidence="2" id="KW-1185">Reference proteome</keyword>
<sequence>MQGIFLHVVNIIWFSPHSPCNKVSYIAAYIVEGLFCIESFVEFIRCLLDNTEPFPPPIQSL</sequence>
<dbReference type="InParanoid" id="A0A0D0D533"/>
<dbReference type="EMBL" id="KN831454">
    <property type="protein sequence ID" value="KIK71930.1"/>
    <property type="molecule type" value="Genomic_DNA"/>
</dbReference>
<dbReference type="Proteomes" id="UP000054538">
    <property type="component" value="Unassembled WGS sequence"/>
</dbReference>
<evidence type="ECO:0000313" key="2">
    <source>
        <dbReference type="Proteomes" id="UP000054538"/>
    </source>
</evidence>
<proteinExistence type="predicted"/>
<name>A0A0D0D533_9AGAM</name>
<evidence type="ECO:0000313" key="1">
    <source>
        <dbReference type="EMBL" id="KIK71930.1"/>
    </source>
</evidence>
<reference evidence="2" key="2">
    <citation type="submission" date="2015-01" db="EMBL/GenBank/DDBJ databases">
        <title>Evolutionary Origins and Diversification of the Mycorrhizal Mutualists.</title>
        <authorList>
            <consortium name="DOE Joint Genome Institute"/>
            <consortium name="Mycorrhizal Genomics Consortium"/>
            <person name="Kohler A."/>
            <person name="Kuo A."/>
            <person name="Nagy L.G."/>
            <person name="Floudas D."/>
            <person name="Copeland A."/>
            <person name="Barry K.W."/>
            <person name="Cichocki N."/>
            <person name="Veneault-Fourrey C."/>
            <person name="LaButti K."/>
            <person name="Lindquist E.A."/>
            <person name="Lipzen A."/>
            <person name="Lundell T."/>
            <person name="Morin E."/>
            <person name="Murat C."/>
            <person name="Riley R."/>
            <person name="Ohm R."/>
            <person name="Sun H."/>
            <person name="Tunlid A."/>
            <person name="Henrissat B."/>
            <person name="Grigoriev I.V."/>
            <person name="Hibbett D.S."/>
            <person name="Martin F."/>
        </authorList>
    </citation>
    <scope>NUCLEOTIDE SEQUENCE [LARGE SCALE GENOMIC DNA]</scope>
    <source>
        <strain evidence="2">Ve08.2h10</strain>
    </source>
</reference>
<dbReference type="HOGENOM" id="CLU_2923343_0_0_1"/>
<dbReference type="AlphaFoldDB" id="A0A0D0D533"/>